<dbReference type="Gene3D" id="1.10.10.60">
    <property type="entry name" value="Homeodomain-like"/>
    <property type="match status" value="1"/>
</dbReference>
<dbReference type="InterPro" id="IPR011785">
    <property type="entry name" value="Tscrpt_reg_PpsR-CrtJ"/>
</dbReference>
<dbReference type="InterPro" id="IPR013656">
    <property type="entry name" value="PAS_4"/>
</dbReference>
<organism evidence="2 3">
    <name type="scientific">Mesorhizobium loti R88b</name>
    <dbReference type="NCBI Taxonomy" id="935548"/>
    <lineage>
        <taxon>Bacteria</taxon>
        <taxon>Pseudomonadati</taxon>
        <taxon>Pseudomonadota</taxon>
        <taxon>Alphaproteobacteria</taxon>
        <taxon>Hyphomicrobiales</taxon>
        <taxon>Phyllobacteriaceae</taxon>
        <taxon>Mesorhizobium</taxon>
    </lineage>
</organism>
<dbReference type="SMART" id="SM00091">
    <property type="entry name" value="PAS"/>
    <property type="match status" value="3"/>
</dbReference>
<dbReference type="InterPro" id="IPR035965">
    <property type="entry name" value="PAS-like_dom_sf"/>
</dbReference>
<dbReference type="SUPFAM" id="SSF46689">
    <property type="entry name" value="Homeodomain-like"/>
    <property type="match status" value="1"/>
</dbReference>
<reference evidence="2 3" key="1">
    <citation type="submission" date="2018-10" db="EMBL/GenBank/DDBJ databases">
        <authorList>
            <person name="Perry B.J."/>
            <person name="Sullivan J.T."/>
            <person name="Murphy R.J.T."/>
            <person name="Ramsay J.P."/>
            <person name="Ronson C.W."/>
        </authorList>
    </citation>
    <scope>NUCLEOTIDE SEQUENCE [LARGE SCALE GENOMIC DNA]</scope>
    <source>
        <strain evidence="2 3">R88b</strain>
    </source>
</reference>
<dbReference type="AlphaFoldDB" id="A0A6M7WTC5"/>
<dbReference type="Pfam" id="PF08448">
    <property type="entry name" value="PAS_4"/>
    <property type="match status" value="1"/>
</dbReference>
<proteinExistence type="predicted"/>
<dbReference type="Pfam" id="PF02954">
    <property type="entry name" value="HTH_8"/>
    <property type="match status" value="1"/>
</dbReference>
<dbReference type="GO" id="GO:0006355">
    <property type="term" value="P:regulation of DNA-templated transcription"/>
    <property type="evidence" value="ECO:0007669"/>
    <property type="project" value="InterPro"/>
</dbReference>
<gene>
    <name evidence="2" type="primary">ppsR</name>
    <name evidence="2" type="ORF">EB235_30685</name>
</gene>
<evidence type="ECO:0000313" key="2">
    <source>
        <dbReference type="EMBL" id="QKD05317.1"/>
    </source>
</evidence>
<dbReference type="InterPro" id="IPR013767">
    <property type="entry name" value="PAS_fold"/>
</dbReference>
<dbReference type="PROSITE" id="PS50112">
    <property type="entry name" value="PAS"/>
    <property type="match status" value="1"/>
</dbReference>
<accession>A0A6M7WTC5</accession>
<protein>
    <submittedName>
        <fullName evidence="2">Transcriptional regulator PpsR</fullName>
    </submittedName>
</protein>
<dbReference type="CDD" id="cd00130">
    <property type="entry name" value="PAS"/>
    <property type="match status" value="1"/>
</dbReference>
<dbReference type="InterPro" id="IPR000014">
    <property type="entry name" value="PAS"/>
</dbReference>
<dbReference type="PANTHER" id="PTHR44757:SF2">
    <property type="entry name" value="BIOFILM ARCHITECTURE MAINTENANCE PROTEIN MBAA"/>
    <property type="match status" value="1"/>
</dbReference>
<sequence length="467" mass="50262">MTAEFQHPETHLLQADVRTVANLLSAAADLTLVVDYNDVIDDLSHNLDQLSSAGIPSWRGQPIEGVVRSSSRSTLKKMLRTARDGGSATRFDISHLLDGGRDLPIQYSAFKVGGDGQIVLLGRDLRVVAELQSRLLANRQSLEQNAKNQRQAEAHYRLLFETASEAIIIVDAASGKIREANPRAAAIVGFAGAGLSGRRLSALFDKHQQADVQAMLAAVLASGTPVTLSLSDGPNDRRLVLAAELFRAGDLRLIMVRVSEPDSAADLHAAPDLGLDSLVRNAAEGVLLTDDQGKVLWANESFLALAGLPLAAHAVGRSFGDFFEWSNIEQDVLLQNVRRHGRVQTFAGTVKGMNGQSTDVDLSAVAMLDRSPPGYGFVIRALSTEGARPGRGNSDLTRTAENLVEMIGRVPMKDLVRDTTDVIEKMCIEAALNLTGNNRASAARVLGLSRQALYLKMNKFGIASDEE</sequence>
<evidence type="ECO:0000313" key="3">
    <source>
        <dbReference type="Proteomes" id="UP000503017"/>
    </source>
</evidence>
<dbReference type="GO" id="GO:0043565">
    <property type="term" value="F:sequence-specific DNA binding"/>
    <property type="evidence" value="ECO:0007669"/>
    <property type="project" value="InterPro"/>
</dbReference>
<name>A0A6M7WTC5_RHILI</name>
<dbReference type="Pfam" id="PF00989">
    <property type="entry name" value="PAS"/>
    <property type="match status" value="1"/>
</dbReference>
<dbReference type="EMBL" id="CP033367">
    <property type="protein sequence ID" value="QKD05317.1"/>
    <property type="molecule type" value="Genomic_DNA"/>
</dbReference>
<dbReference type="PRINTS" id="PR01590">
    <property type="entry name" value="HTHFIS"/>
</dbReference>
<dbReference type="InterPro" id="IPR002197">
    <property type="entry name" value="HTH_Fis"/>
</dbReference>
<dbReference type="InterPro" id="IPR009057">
    <property type="entry name" value="Homeodomain-like_sf"/>
</dbReference>
<dbReference type="Proteomes" id="UP000503017">
    <property type="component" value="Chromosome"/>
</dbReference>
<dbReference type="SUPFAM" id="SSF55785">
    <property type="entry name" value="PYP-like sensor domain (PAS domain)"/>
    <property type="match status" value="2"/>
</dbReference>
<dbReference type="Gene3D" id="3.30.450.20">
    <property type="entry name" value="PAS domain"/>
    <property type="match status" value="3"/>
</dbReference>
<feature type="domain" description="PAS" evidence="1">
    <location>
        <begin position="152"/>
        <end position="223"/>
    </location>
</feature>
<dbReference type="NCBIfam" id="TIGR02040">
    <property type="entry name" value="PpsR-CrtJ"/>
    <property type="match status" value="1"/>
</dbReference>
<dbReference type="NCBIfam" id="TIGR00229">
    <property type="entry name" value="sensory_box"/>
    <property type="match status" value="1"/>
</dbReference>
<dbReference type="PANTHER" id="PTHR44757">
    <property type="entry name" value="DIGUANYLATE CYCLASE DGCP"/>
    <property type="match status" value="1"/>
</dbReference>
<evidence type="ECO:0000259" key="1">
    <source>
        <dbReference type="PROSITE" id="PS50112"/>
    </source>
</evidence>
<dbReference type="InterPro" id="IPR052155">
    <property type="entry name" value="Biofilm_reg_signaling"/>
</dbReference>